<keyword evidence="1" id="KW-0472">Membrane</keyword>
<keyword evidence="1" id="KW-0812">Transmembrane</keyword>
<evidence type="ECO:0000313" key="3">
    <source>
        <dbReference type="Proteomes" id="UP001521116"/>
    </source>
</evidence>
<name>A0ABR3SBG8_9PEZI</name>
<feature type="transmembrane region" description="Helical" evidence="1">
    <location>
        <begin position="547"/>
        <end position="565"/>
    </location>
</feature>
<keyword evidence="1" id="KW-1133">Transmembrane helix</keyword>
<evidence type="ECO:0000256" key="1">
    <source>
        <dbReference type="SAM" id="Phobius"/>
    </source>
</evidence>
<gene>
    <name evidence="2" type="ORF">SLS56_011504</name>
</gene>
<dbReference type="Proteomes" id="UP001521116">
    <property type="component" value="Unassembled WGS sequence"/>
</dbReference>
<sequence>MARWVNALNSRSRFRWKAPHYYQEPSWKYDPTYSFRHRDCMARVWQGAEDDRYLSPFDGHISKLLVQCTDEIYENPGTSTYRRTYIRNVSTRMLRLANWPTSHFDFVKNEYREYGTGWLIAKWIPACLALTMMILFADDGAQVRNNGNYDVFPYKYHGYAKVARNALEYPKENPQAPSSAVESSNPVMERLLSPRYLCFIRNPDDRTTNHGVSVQKIDTSDNGNGATCNYLFVAYTAKQFNHQSEDDMKALHQIAETAARSAGLPAYWIGCSCMPDENQMEEDVFRISDIIRGAAALCIAVGPSHESTEKEQTTWSMLRQWGERLWTFPEVLLSPRGSPILVYAYGQLGKPLPVAKNQFASQVWADAAVARQLVDHYEGNLTLGRLELDTIVLQCLHSRKTTQYLPGDHSYALMGLLRVRPKVNHTDSAFQAFARLSLANDSDKLLERLVCTLPKTPDQHWSSVDDAWNASLWDVYPSCQVAGFCDDDAVIIDGALGASIRWKSFAPVKNLRRSSWKRLFAQLFLHSSGILFIISLLLLIVGSYAGGAILFLLSAPLIACSPYFLRMMYAGKFWYSQPWLFGFEGYLDIEIIESQIWGARMGRLEWSAYGSPLSRHHKNECGECIGDDPTTDPAVAEIVERAKYANPNEQRVFTLIDTRNMEVILFQAMRPPVGVLICGSEGGMQRAVGVSYDWTTATCFRETVFRLDSTVLDKMDRVTRTKLGLKRPSTRARSVGDA</sequence>
<accession>A0ABR3SBG8</accession>
<dbReference type="EMBL" id="JAJVDC020000276">
    <property type="protein sequence ID" value="KAL1616180.1"/>
    <property type="molecule type" value="Genomic_DNA"/>
</dbReference>
<evidence type="ECO:0000313" key="2">
    <source>
        <dbReference type="EMBL" id="KAL1616180.1"/>
    </source>
</evidence>
<proteinExistence type="predicted"/>
<comment type="caution">
    <text evidence="2">The sequence shown here is derived from an EMBL/GenBank/DDBJ whole genome shotgun (WGS) entry which is preliminary data.</text>
</comment>
<protein>
    <recommendedName>
        <fullName evidence="4">3-hydroxyisobutyrate dehydrogenase protein</fullName>
    </recommendedName>
</protein>
<evidence type="ECO:0008006" key="4">
    <source>
        <dbReference type="Google" id="ProtNLM"/>
    </source>
</evidence>
<keyword evidence="3" id="KW-1185">Reference proteome</keyword>
<reference evidence="2 3" key="1">
    <citation type="submission" date="2024-02" db="EMBL/GenBank/DDBJ databases">
        <title>De novo assembly and annotation of 12 fungi associated with fruit tree decline syndrome in Ontario, Canada.</title>
        <authorList>
            <person name="Sulman M."/>
            <person name="Ellouze W."/>
            <person name="Ilyukhin E."/>
        </authorList>
    </citation>
    <scope>NUCLEOTIDE SEQUENCE [LARGE SCALE GENOMIC DNA]</scope>
    <source>
        <strain evidence="2 3">M1-105</strain>
    </source>
</reference>
<organism evidence="2 3">
    <name type="scientific">Neofusicoccum ribis</name>
    <dbReference type="NCBI Taxonomy" id="45134"/>
    <lineage>
        <taxon>Eukaryota</taxon>
        <taxon>Fungi</taxon>
        <taxon>Dikarya</taxon>
        <taxon>Ascomycota</taxon>
        <taxon>Pezizomycotina</taxon>
        <taxon>Dothideomycetes</taxon>
        <taxon>Dothideomycetes incertae sedis</taxon>
        <taxon>Botryosphaeriales</taxon>
        <taxon>Botryosphaeriaceae</taxon>
        <taxon>Neofusicoccum</taxon>
    </lineage>
</organism>
<feature type="transmembrane region" description="Helical" evidence="1">
    <location>
        <begin position="519"/>
        <end position="541"/>
    </location>
</feature>